<protein>
    <submittedName>
        <fullName evidence="4">HslU--HslV peptidase ATPase subunit</fullName>
    </submittedName>
</protein>
<proteinExistence type="predicted"/>
<evidence type="ECO:0000259" key="3">
    <source>
        <dbReference type="SMART" id="SM01086"/>
    </source>
</evidence>
<accession>A0A9X8CY54</accession>
<organism evidence="4 5">
    <name type="scientific">Acidovorax cavernicola</name>
    <dbReference type="NCBI Taxonomy" id="1675792"/>
    <lineage>
        <taxon>Bacteria</taxon>
        <taxon>Pseudomonadati</taxon>
        <taxon>Pseudomonadota</taxon>
        <taxon>Betaproteobacteria</taxon>
        <taxon>Burkholderiales</taxon>
        <taxon>Comamonadaceae</taxon>
        <taxon>Acidovorax</taxon>
    </lineage>
</organism>
<dbReference type="InterPro" id="IPR019489">
    <property type="entry name" value="Clp_ATPase_C"/>
</dbReference>
<feature type="non-terminal residue" evidence="4">
    <location>
        <position position="1"/>
    </location>
</feature>
<evidence type="ECO:0000256" key="2">
    <source>
        <dbReference type="ARBA" id="ARBA00022840"/>
    </source>
</evidence>
<evidence type="ECO:0000313" key="5">
    <source>
        <dbReference type="Proteomes" id="UP000265619"/>
    </source>
</evidence>
<dbReference type="GO" id="GO:0009376">
    <property type="term" value="C:HslUV protease complex"/>
    <property type="evidence" value="ECO:0007669"/>
    <property type="project" value="TreeGrafter"/>
</dbReference>
<feature type="domain" description="Clp ATPase C-terminal" evidence="3">
    <location>
        <begin position="1"/>
        <end position="77"/>
    </location>
</feature>
<evidence type="ECO:0000256" key="1">
    <source>
        <dbReference type="ARBA" id="ARBA00022741"/>
    </source>
</evidence>
<dbReference type="PANTHER" id="PTHR48102">
    <property type="entry name" value="ATP-DEPENDENT CLP PROTEASE ATP-BINDING SUBUNIT CLPX-LIKE, MITOCHONDRIAL-RELATED"/>
    <property type="match status" value="1"/>
</dbReference>
<dbReference type="PANTHER" id="PTHR48102:SF3">
    <property type="entry name" value="ATP-DEPENDENT PROTEASE ATPASE SUBUNIT HSLU"/>
    <property type="match status" value="1"/>
</dbReference>
<name>A0A9X8CY54_9BURK</name>
<keyword evidence="2" id="KW-0067">ATP-binding</keyword>
<keyword evidence="5" id="KW-1185">Reference proteome</keyword>
<dbReference type="InterPro" id="IPR027417">
    <property type="entry name" value="P-loop_NTPase"/>
</dbReference>
<dbReference type="GO" id="GO:0051603">
    <property type="term" value="P:proteolysis involved in protein catabolic process"/>
    <property type="evidence" value="ECO:0007669"/>
    <property type="project" value="TreeGrafter"/>
</dbReference>
<evidence type="ECO:0000313" key="4">
    <source>
        <dbReference type="EMBL" id="RIX71452.1"/>
    </source>
</evidence>
<dbReference type="InterPro" id="IPR050052">
    <property type="entry name" value="ATP-dep_Clp_protease_ClpX"/>
</dbReference>
<dbReference type="AlphaFoldDB" id="A0A9X8CY54"/>
<keyword evidence="1" id="KW-0547">Nucleotide-binding</keyword>
<reference evidence="4 5" key="1">
    <citation type="submission" date="2018-09" db="EMBL/GenBank/DDBJ databases">
        <title>Acidovorax cavernicola nov. sp. isolated from Gruta de las Maravillas (Aracena, Spain).</title>
        <authorList>
            <person name="Jurado V."/>
            <person name="Gutierrez-Patricio S."/>
            <person name="Gonzalez-Pimentel J.L."/>
            <person name="Miller A.Z."/>
            <person name="Laiz L."/>
            <person name="Saiz-Jimenez C."/>
        </authorList>
    </citation>
    <scope>NUCLEOTIDE SEQUENCE [LARGE SCALE GENOMIC DNA]</scope>
    <source>
        <strain evidence="4 5">1011MAR4D40.2</strain>
    </source>
</reference>
<dbReference type="SUPFAM" id="SSF52540">
    <property type="entry name" value="P-loop containing nucleoside triphosphate hydrolases"/>
    <property type="match status" value="1"/>
</dbReference>
<gene>
    <name evidence="4" type="primary">hslU</name>
    <name evidence="4" type="ORF">D3H34_31935</name>
</gene>
<dbReference type="Proteomes" id="UP000265619">
    <property type="component" value="Unassembled WGS sequence"/>
</dbReference>
<dbReference type="GO" id="GO:0016887">
    <property type="term" value="F:ATP hydrolysis activity"/>
    <property type="evidence" value="ECO:0007669"/>
    <property type="project" value="TreeGrafter"/>
</dbReference>
<sequence length="89" mass="9914">YQALLATEGVTLEFTPEGITRLAHTAFHVNESTENIGARRLSTVMERLLDEISFDAAHLSGQTFTIDAAYVDARLQTLSQDEDLSRFIL</sequence>
<comment type="caution">
    <text evidence="4">The sequence shown here is derived from an EMBL/GenBank/DDBJ whole genome shotgun (WGS) entry which is preliminary data.</text>
</comment>
<dbReference type="Gene3D" id="1.10.8.60">
    <property type="match status" value="1"/>
</dbReference>
<dbReference type="EMBL" id="QXMN01000156">
    <property type="protein sequence ID" value="RIX71452.1"/>
    <property type="molecule type" value="Genomic_DNA"/>
</dbReference>
<dbReference type="GO" id="GO:0005524">
    <property type="term" value="F:ATP binding"/>
    <property type="evidence" value="ECO:0007669"/>
    <property type="project" value="UniProtKB-KW"/>
</dbReference>
<dbReference type="SMART" id="SM01086">
    <property type="entry name" value="ClpB_D2-small"/>
    <property type="match status" value="1"/>
</dbReference>